<dbReference type="HOGENOM" id="CLU_1551502_0_0_1"/>
<feature type="compositionally biased region" description="Basic and acidic residues" evidence="1">
    <location>
        <begin position="139"/>
        <end position="156"/>
    </location>
</feature>
<accession>A7T8S3</accession>
<feature type="compositionally biased region" description="Polar residues" evidence="1">
    <location>
        <begin position="74"/>
        <end position="88"/>
    </location>
</feature>
<evidence type="ECO:0000313" key="3">
    <source>
        <dbReference type="Proteomes" id="UP000001593"/>
    </source>
</evidence>
<gene>
    <name evidence="2" type="ORF">NEMVEDRAFT_v1g223906</name>
</gene>
<feature type="region of interest" description="Disordered" evidence="1">
    <location>
        <begin position="1"/>
        <end position="156"/>
    </location>
</feature>
<dbReference type="PhylomeDB" id="A7T8S3"/>
<keyword evidence="3" id="KW-1185">Reference proteome</keyword>
<dbReference type="InParanoid" id="A7T8S3"/>
<reference evidence="2 3" key="1">
    <citation type="journal article" date="2007" name="Science">
        <title>Sea anemone genome reveals ancestral eumetazoan gene repertoire and genomic organization.</title>
        <authorList>
            <person name="Putnam N.H."/>
            <person name="Srivastava M."/>
            <person name="Hellsten U."/>
            <person name="Dirks B."/>
            <person name="Chapman J."/>
            <person name="Salamov A."/>
            <person name="Terry A."/>
            <person name="Shapiro H."/>
            <person name="Lindquist E."/>
            <person name="Kapitonov V.V."/>
            <person name="Jurka J."/>
            <person name="Genikhovich G."/>
            <person name="Grigoriev I.V."/>
            <person name="Lucas S.M."/>
            <person name="Steele R.E."/>
            <person name="Finnerty J.R."/>
            <person name="Technau U."/>
            <person name="Martindale M.Q."/>
            <person name="Rokhsar D.S."/>
        </authorList>
    </citation>
    <scope>NUCLEOTIDE SEQUENCE [LARGE SCALE GENOMIC DNA]</scope>
    <source>
        <strain evidence="3">CH2 X CH6</strain>
    </source>
</reference>
<name>A7T8S3_NEMVE</name>
<organism evidence="2 3">
    <name type="scientific">Nematostella vectensis</name>
    <name type="common">Starlet sea anemone</name>
    <dbReference type="NCBI Taxonomy" id="45351"/>
    <lineage>
        <taxon>Eukaryota</taxon>
        <taxon>Metazoa</taxon>
        <taxon>Cnidaria</taxon>
        <taxon>Anthozoa</taxon>
        <taxon>Hexacorallia</taxon>
        <taxon>Actiniaria</taxon>
        <taxon>Edwardsiidae</taxon>
        <taxon>Nematostella</taxon>
    </lineage>
</organism>
<dbReference type="EMBL" id="DS472882">
    <property type="protein sequence ID" value="EDO27612.1"/>
    <property type="molecule type" value="Genomic_DNA"/>
</dbReference>
<feature type="non-terminal residue" evidence="2">
    <location>
        <position position="173"/>
    </location>
</feature>
<proteinExistence type="predicted"/>
<evidence type="ECO:0000256" key="1">
    <source>
        <dbReference type="SAM" id="MobiDB-lite"/>
    </source>
</evidence>
<dbReference type="OMA" id="ANDYKSP"/>
<evidence type="ECO:0000313" key="2">
    <source>
        <dbReference type="EMBL" id="EDO27612.1"/>
    </source>
</evidence>
<sequence>MSTSTERSRKFREKLKGDQEKLSEYQRKDRERKALEHAKFKANKSEKEKAEHRLKRAEIQRRWRAKVKGKGEGKQNSSAANDYKSPQSLGKAVRRVQKHLQKSPSKVPHVLAKVVQAMSPGKRKSVIEAVDSSSKKRKPAEDPRKQRSDALSDKSIKEVEEFYRRDDISRMCP</sequence>
<protein>
    <submittedName>
        <fullName evidence="2">Uncharacterized protein</fullName>
    </submittedName>
</protein>
<feature type="compositionally biased region" description="Basic residues" evidence="1">
    <location>
        <begin position="92"/>
        <end position="101"/>
    </location>
</feature>
<dbReference type="Proteomes" id="UP000001593">
    <property type="component" value="Unassembled WGS sequence"/>
</dbReference>
<feature type="compositionally biased region" description="Basic and acidic residues" evidence="1">
    <location>
        <begin position="14"/>
        <end position="61"/>
    </location>
</feature>
<dbReference type="AlphaFoldDB" id="A7T8S3"/>